<feature type="transmembrane region" description="Helical" evidence="1">
    <location>
        <begin position="366"/>
        <end position="385"/>
    </location>
</feature>
<dbReference type="InterPro" id="IPR027463">
    <property type="entry name" value="AcrB_DN_DC_subdom"/>
</dbReference>
<proteinExistence type="predicted"/>
<dbReference type="Gene3D" id="3.30.70.1320">
    <property type="entry name" value="Multidrug efflux transporter AcrB pore domain like"/>
    <property type="match status" value="1"/>
</dbReference>
<feature type="transmembrane region" description="Helical" evidence="1">
    <location>
        <begin position="562"/>
        <end position="581"/>
    </location>
</feature>
<feature type="transmembrane region" description="Helical" evidence="1">
    <location>
        <begin position="392"/>
        <end position="412"/>
    </location>
</feature>
<keyword evidence="1" id="KW-0472">Membrane</keyword>
<feature type="transmembrane region" description="Helical" evidence="1">
    <location>
        <begin position="418"/>
        <end position="442"/>
    </location>
</feature>
<comment type="caution">
    <text evidence="2">The sequence shown here is derived from an EMBL/GenBank/DDBJ whole genome shotgun (WGS) entry which is preliminary data.</text>
</comment>
<evidence type="ECO:0000313" key="2">
    <source>
        <dbReference type="EMBL" id="MFC6198358.1"/>
    </source>
</evidence>
<protein>
    <submittedName>
        <fullName evidence="2">Efflux RND transporter permease subunit</fullName>
    </submittedName>
</protein>
<keyword evidence="1" id="KW-0812">Transmembrane</keyword>
<feature type="transmembrane region" description="Helical" evidence="1">
    <location>
        <begin position="1041"/>
        <end position="1064"/>
    </location>
</feature>
<dbReference type="SUPFAM" id="SSF82714">
    <property type="entry name" value="Multidrug efflux transporter AcrB TolC docking domain, DN and DC subdomains"/>
    <property type="match status" value="1"/>
</dbReference>
<dbReference type="Gene3D" id="3.30.70.1440">
    <property type="entry name" value="Multidrug efflux transporter AcrB pore domain"/>
    <property type="match status" value="1"/>
</dbReference>
<dbReference type="PANTHER" id="PTHR32063">
    <property type="match status" value="1"/>
</dbReference>
<reference evidence="3" key="1">
    <citation type="journal article" date="2019" name="Int. J. Syst. Evol. Microbiol.">
        <title>The Global Catalogue of Microorganisms (GCM) 10K type strain sequencing project: providing services to taxonomists for standard genome sequencing and annotation.</title>
        <authorList>
            <consortium name="The Broad Institute Genomics Platform"/>
            <consortium name="The Broad Institute Genome Sequencing Center for Infectious Disease"/>
            <person name="Wu L."/>
            <person name="Ma J."/>
        </authorList>
    </citation>
    <scope>NUCLEOTIDE SEQUENCE [LARGE SCALE GENOMIC DNA]</scope>
    <source>
        <strain evidence="3">CGMCC-1.15741</strain>
    </source>
</reference>
<dbReference type="Gene3D" id="1.20.1640.10">
    <property type="entry name" value="Multidrug efflux transporter AcrB transmembrane domain"/>
    <property type="match status" value="2"/>
</dbReference>
<feature type="transmembrane region" description="Helical" evidence="1">
    <location>
        <begin position="965"/>
        <end position="986"/>
    </location>
</feature>
<dbReference type="SUPFAM" id="SSF82866">
    <property type="entry name" value="Multidrug efflux transporter AcrB transmembrane domain"/>
    <property type="match status" value="2"/>
</dbReference>
<feature type="transmembrane region" description="Helical" evidence="1">
    <location>
        <begin position="463"/>
        <end position="485"/>
    </location>
</feature>
<name>A0ABW1S9Y9_9PROT</name>
<dbReference type="Proteomes" id="UP001596303">
    <property type="component" value="Unassembled WGS sequence"/>
</dbReference>
<feature type="transmembrane region" description="Helical" evidence="1">
    <location>
        <begin position="1014"/>
        <end position="1035"/>
    </location>
</feature>
<dbReference type="PRINTS" id="PR00702">
    <property type="entry name" value="ACRIFLAVINRP"/>
</dbReference>
<dbReference type="Gene3D" id="3.30.70.1430">
    <property type="entry name" value="Multidrug efflux transporter AcrB pore domain"/>
    <property type="match status" value="2"/>
</dbReference>
<accession>A0ABW1S9Y9</accession>
<dbReference type="Pfam" id="PF00873">
    <property type="entry name" value="ACR_tran"/>
    <property type="match status" value="1"/>
</dbReference>
<sequence length="1076" mass="116730">MSKESNGELIERDGVKETREVANASWYERFFFLRTTFAVLFTVLLVCGGLFAYLSLTKESLPDLEIPMATITTEWPGADPQTVEEQVTQEIEDEIATLKGLKTFSSASFDSFSVISVEFEADQDTDSSMQSLRDAVADSEANLPTDIDAPSIQQVSVDDRPIMTVALYGDAPEATLNQIAEEIEDRLETFSGVNEVNLGGSRKEIVQILLDPQRLLALGVSPSLVRQSISNANLDQPFGEIRSETIGAVVRLEGQFKTIDDLRNLPITRLGSYENVRPVRLGEVATVERQLETEESRAFFSKSGEAFEETIEISITKSPGSDTIQVIRDIREELQTMRNGSGWPNGLNYEVTQDNSEDIWDSLTNVFVNGLQAMVAVFVILFLILTWREGLIAGLSIPISFAGTMLIVWLLGYTLNELVIIGMVLALGLLVDVFILMMEGIHDEIYSQKKTFGQAALATIKKYGMPAFAGQLTTILALAPLAAISGISGKFIRVLPVTAISCLIMAFAVALLASVPLSRFLMGPVAKRGADVKETPADRIMGSLSRRLESWSLALPLRSKKIAGAFVAGAVLLFVLSIFAGSRIPVTLYPKTDGLTLGINLELPPSTTLEATQDVADGIGEILTGKTYFDSVIKLVGRKSSYATEGALEPVEAENYIGYSIRFKERSERDATSFELANELRSELGEYVSEHIPGASIVIAEEASGPNTGDPIQIEITGDDLSELQRLSRSVQNELIQVEGASDVRDNLGASKSEIALVPIREAADFFGLTQQDLAAQLRFALANDPIGTFVTLGPEDDLDIHLGLNWQSRHGEGGSPRTMEEIVSVRAFTQSGETVALFELLEPRISEAPTSVIHAEGRRAITVLAKTEDRSVSAILSDFEPKLQEMSADWPNGFEYQIKGEAEETAETFGSAGIMLVLALILVFGVLVLVFGSFSQAFILMTTMPLALIGTFLGFWLFGFELSFFAVIGVISLIGIVANNGIVMVDTMNTELKSGKSVQEAAADGAAQRLRPILTTSLTTIVGLVPLALGSPMYAPLCYAIVFGLVMSTILSLLIVPCLYLLLTSDDQLDAASLD</sequence>
<feature type="transmembrane region" description="Helical" evidence="1">
    <location>
        <begin position="491"/>
        <end position="513"/>
    </location>
</feature>
<dbReference type="EMBL" id="JBHSSW010000012">
    <property type="protein sequence ID" value="MFC6198358.1"/>
    <property type="molecule type" value="Genomic_DNA"/>
</dbReference>
<feature type="transmembrane region" description="Helical" evidence="1">
    <location>
        <begin position="31"/>
        <end position="54"/>
    </location>
</feature>
<keyword evidence="1" id="KW-1133">Transmembrane helix</keyword>
<evidence type="ECO:0000313" key="3">
    <source>
        <dbReference type="Proteomes" id="UP001596303"/>
    </source>
</evidence>
<dbReference type="Gene3D" id="3.30.2090.10">
    <property type="entry name" value="Multidrug efflux transporter AcrB TolC docking domain, DN and DC subdomains"/>
    <property type="match status" value="2"/>
</dbReference>
<feature type="transmembrane region" description="Helical" evidence="1">
    <location>
        <begin position="910"/>
        <end position="932"/>
    </location>
</feature>
<dbReference type="SUPFAM" id="SSF82693">
    <property type="entry name" value="Multidrug efflux transporter AcrB pore domain, PN1, PN2, PC1 and PC2 subdomains"/>
    <property type="match status" value="2"/>
</dbReference>
<keyword evidence="3" id="KW-1185">Reference proteome</keyword>
<dbReference type="RefSeq" id="WP_377378504.1">
    <property type="nucleotide sequence ID" value="NZ_JBHSSW010000012.1"/>
</dbReference>
<dbReference type="PANTHER" id="PTHR32063:SF24">
    <property type="entry name" value="CATION EFFLUX SYSTEM (ACRB_ACRD_ACRF FAMILY)"/>
    <property type="match status" value="1"/>
</dbReference>
<organism evidence="2 3">
    <name type="scientific">Ponticaulis profundi</name>
    <dbReference type="NCBI Taxonomy" id="2665222"/>
    <lineage>
        <taxon>Bacteria</taxon>
        <taxon>Pseudomonadati</taxon>
        <taxon>Pseudomonadota</taxon>
        <taxon>Alphaproteobacteria</taxon>
        <taxon>Hyphomonadales</taxon>
        <taxon>Hyphomonadaceae</taxon>
        <taxon>Ponticaulis</taxon>
    </lineage>
</organism>
<dbReference type="InterPro" id="IPR001036">
    <property type="entry name" value="Acrflvin-R"/>
</dbReference>
<feature type="transmembrane region" description="Helical" evidence="1">
    <location>
        <begin position="939"/>
        <end position="959"/>
    </location>
</feature>
<evidence type="ECO:0000256" key="1">
    <source>
        <dbReference type="SAM" id="Phobius"/>
    </source>
</evidence>
<gene>
    <name evidence="2" type="ORF">ACFQDM_09720</name>
</gene>